<dbReference type="AlphaFoldDB" id="A0A949JSN4"/>
<evidence type="ECO:0000256" key="1">
    <source>
        <dbReference type="ARBA" id="ARBA00022679"/>
    </source>
</evidence>
<dbReference type="PANTHER" id="PTHR43877">
    <property type="entry name" value="AMINOALKYLPHOSPHONATE N-ACETYLTRANSFERASE-RELATED-RELATED"/>
    <property type="match status" value="1"/>
</dbReference>
<gene>
    <name evidence="4" type="ORF">JGS22_017830</name>
</gene>
<dbReference type="PROSITE" id="PS51186">
    <property type="entry name" value="GNAT"/>
    <property type="match status" value="1"/>
</dbReference>
<evidence type="ECO:0000313" key="5">
    <source>
        <dbReference type="Proteomes" id="UP000694501"/>
    </source>
</evidence>
<organism evidence="4 5">
    <name type="scientific">Streptomyces tardus</name>
    <dbReference type="NCBI Taxonomy" id="2780544"/>
    <lineage>
        <taxon>Bacteria</taxon>
        <taxon>Bacillati</taxon>
        <taxon>Actinomycetota</taxon>
        <taxon>Actinomycetes</taxon>
        <taxon>Kitasatosporales</taxon>
        <taxon>Streptomycetaceae</taxon>
        <taxon>Streptomyces</taxon>
    </lineage>
</organism>
<dbReference type="Gene3D" id="3.40.630.30">
    <property type="match status" value="1"/>
</dbReference>
<dbReference type="InterPro" id="IPR016181">
    <property type="entry name" value="Acyl_CoA_acyltransferase"/>
</dbReference>
<dbReference type="SUPFAM" id="SSF55729">
    <property type="entry name" value="Acyl-CoA N-acyltransferases (Nat)"/>
    <property type="match status" value="1"/>
</dbReference>
<dbReference type="PANTHER" id="PTHR43877:SF2">
    <property type="entry name" value="AMINOALKYLPHOSPHONATE N-ACETYLTRANSFERASE-RELATED"/>
    <property type="match status" value="1"/>
</dbReference>
<dbReference type="Proteomes" id="UP000694501">
    <property type="component" value="Unassembled WGS sequence"/>
</dbReference>
<evidence type="ECO:0000313" key="4">
    <source>
        <dbReference type="EMBL" id="MBU7599425.1"/>
    </source>
</evidence>
<accession>A0A949JSN4</accession>
<reference evidence="4" key="1">
    <citation type="submission" date="2021-06" db="EMBL/GenBank/DDBJ databases">
        <title>Sequencing of actinobacteria type strains.</title>
        <authorList>
            <person name="Nguyen G.-S."/>
            <person name="Wentzel A."/>
        </authorList>
    </citation>
    <scope>NUCLEOTIDE SEQUENCE</scope>
    <source>
        <strain evidence="4">P38-E01</strain>
    </source>
</reference>
<name>A0A949JSN4_9ACTN</name>
<keyword evidence="5" id="KW-1185">Reference proteome</keyword>
<protein>
    <submittedName>
        <fullName evidence="4">GNAT family N-acetyltransferase</fullName>
    </submittedName>
</protein>
<evidence type="ECO:0000256" key="2">
    <source>
        <dbReference type="ARBA" id="ARBA00023315"/>
    </source>
</evidence>
<dbReference type="Pfam" id="PF00583">
    <property type="entry name" value="Acetyltransf_1"/>
    <property type="match status" value="1"/>
</dbReference>
<dbReference type="InterPro" id="IPR050832">
    <property type="entry name" value="Bact_Acetyltransf"/>
</dbReference>
<keyword evidence="1" id="KW-0808">Transferase</keyword>
<sequence>MAVSGGRAAVGDVPQLAVVSRLFVLPEARGHALGGLLLGRAVARARELGLQPLLDVVATDTAACALYERHGWELLGTVLRRWGPEQLVTLRCYAAPAPAS</sequence>
<proteinExistence type="predicted"/>
<evidence type="ECO:0000259" key="3">
    <source>
        <dbReference type="PROSITE" id="PS51186"/>
    </source>
</evidence>
<feature type="domain" description="N-acetyltransferase" evidence="3">
    <location>
        <begin position="1"/>
        <end position="95"/>
    </location>
</feature>
<dbReference type="GO" id="GO:0016747">
    <property type="term" value="F:acyltransferase activity, transferring groups other than amino-acyl groups"/>
    <property type="evidence" value="ECO:0007669"/>
    <property type="project" value="InterPro"/>
</dbReference>
<dbReference type="EMBL" id="JAELVF020000001">
    <property type="protein sequence ID" value="MBU7599425.1"/>
    <property type="molecule type" value="Genomic_DNA"/>
</dbReference>
<keyword evidence="2" id="KW-0012">Acyltransferase</keyword>
<dbReference type="InterPro" id="IPR000182">
    <property type="entry name" value="GNAT_dom"/>
</dbReference>
<comment type="caution">
    <text evidence="4">The sequence shown here is derived from an EMBL/GenBank/DDBJ whole genome shotgun (WGS) entry which is preliminary data.</text>
</comment>